<gene>
    <name evidence="1" type="ORF">ABT211_21055</name>
</gene>
<evidence type="ECO:0000313" key="2">
    <source>
        <dbReference type="Proteomes" id="UP001490365"/>
    </source>
</evidence>
<evidence type="ECO:0000313" key="1">
    <source>
        <dbReference type="EMBL" id="MER6269759.1"/>
    </source>
</evidence>
<name>A0ABV1TJ50_9ACTN</name>
<proteinExistence type="predicted"/>
<dbReference type="RefSeq" id="WP_351958306.1">
    <property type="nucleotide sequence ID" value="NZ_JBEOZM010000008.1"/>
</dbReference>
<comment type="caution">
    <text evidence="1">The sequence shown here is derived from an EMBL/GenBank/DDBJ whole genome shotgun (WGS) entry which is preliminary data.</text>
</comment>
<protein>
    <submittedName>
        <fullName evidence="1">Uncharacterized protein</fullName>
    </submittedName>
</protein>
<accession>A0ABV1TJ50</accession>
<sequence>MPTDTWEWILRERGSFVPHEAARRFLRAFGGLVTYGWPTDPVVTHSAIRFDPLRAE</sequence>
<organism evidence="1 2">
    <name type="scientific">Streptomyces sp. 900105755</name>
    <dbReference type="NCBI Taxonomy" id="3154389"/>
    <lineage>
        <taxon>Bacteria</taxon>
        <taxon>Bacillati</taxon>
        <taxon>Actinomycetota</taxon>
        <taxon>Actinomycetes</taxon>
        <taxon>Kitasatosporales</taxon>
        <taxon>Streptomycetaceae</taxon>
        <taxon>Streptomyces</taxon>
    </lineage>
</organism>
<dbReference type="Proteomes" id="UP001490365">
    <property type="component" value="Unassembled WGS sequence"/>
</dbReference>
<reference evidence="1 2" key="1">
    <citation type="submission" date="2024-06" db="EMBL/GenBank/DDBJ databases">
        <title>The Natural Products Discovery Center: Release of the First 8490 Sequenced Strains for Exploring Actinobacteria Biosynthetic Diversity.</title>
        <authorList>
            <person name="Kalkreuter E."/>
            <person name="Kautsar S.A."/>
            <person name="Yang D."/>
            <person name="Bader C.D."/>
            <person name="Teijaro C.N."/>
            <person name="Fluegel L."/>
            <person name="Davis C.M."/>
            <person name="Simpson J.R."/>
            <person name="Lauterbach L."/>
            <person name="Steele A.D."/>
            <person name="Gui C."/>
            <person name="Meng S."/>
            <person name="Li G."/>
            <person name="Viehrig K."/>
            <person name="Ye F."/>
            <person name="Su P."/>
            <person name="Kiefer A.F."/>
            <person name="Nichols A."/>
            <person name="Cepeda A.J."/>
            <person name="Yan W."/>
            <person name="Fan B."/>
            <person name="Jiang Y."/>
            <person name="Adhikari A."/>
            <person name="Zheng C.-J."/>
            <person name="Schuster L."/>
            <person name="Cowan T.M."/>
            <person name="Smanski M.J."/>
            <person name="Chevrette M.G."/>
            <person name="De Carvalho L.P.S."/>
            <person name="Shen B."/>
        </authorList>
    </citation>
    <scope>NUCLEOTIDE SEQUENCE [LARGE SCALE GENOMIC DNA]</scope>
    <source>
        <strain evidence="1 2">NPDC001694</strain>
    </source>
</reference>
<dbReference type="EMBL" id="JBEOZM010000008">
    <property type="protein sequence ID" value="MER6269759.1"/>
    <property type="molecule type" value="Genomic_DNA"/>
</dbReference>
<keyword evidence="2" id="KW-1185">Reference proteome</keyword>